<dbReference type="GO" id="GO:0006298">
    <property type="term" value="P:mismatch repair"/>
    <property type="evidence" value="ECO:0007669"/>
    <property type="project" value="InterPro"/>
</dbReference>
<comment type="similarity">
    <text evidence="3">Belongs to the DNA mismatch repair MutS family.</text>
</comment>
<evidence type="ECO:0000256" key="8">
    <source>
        <dbReference type="ARBA" id="ARBA00023242"/>
    </source>
</evidence>
<dbReference type="GO" id="GO:0005524">
    <property type="term" value="F:ATP binding"/>
    <property type="evidence" value="ECO:0007669"/>
    <property type="project" value="UniProtKB-KW"/>
</dbReference>
<keyword evidence="8" id="KW-0539">Nucleus</keyword>
<dbReference type="InterPro" id="IPR000432">
    <property type="entry name" value="DNA_mismatch_repair_MutS_C"/>
</dbReference>
<dbReference type="GO" id="GO:0005694">
    <property type="term" value="C:chromosome"/>
    <property type="evidence" value="ECO:0007669"/>
    <property type="project" value="UniProtKB-SubCell"/>
</dbReference>
<feature type="compositionally biased region" description="Low complexity" evidence="12">
    <location>
        <begin position="10"/>
        <end position="48"/>
    </location>
</feature>
<reference evidence="14" key="1">
    <citation type="submission" date="2023-01" db="EMBL/GenBank/DDBJ databases">
        <authorList>
            <person name="Van Ghelder C."/>
            <person name="Rancurel C."/>
        </authorList>
    </citation>
    <scope>NUCLEOTIDE SEQUENCE</scope>
    <source>
        <strain evidence="14">CNCM I-4278</strain>
    </source>
</reference>
<comment type="caution">
    <text evidence="14">The sequence shown here is derived from an EMBL/GenBank/DDBJ whole genome shotgun (WGS) entry which is preliminary data.</text>
</comment>
<dbReference type="CDD" id="cd03281">
    <property type="entry name" value="ABC_MSH5_euk"/>
    <property type="match status" value="1"/>
</dbReference>
<evidence type="ECO:0000256" key="12">
    <source>
        <dbReference type="SAM" id="MobiDB-lite"/>
    </source>
</evidence>
<sequence length="964" mass="106245">MPPRYRHWSSARSSKSSQQSSVSRRVPGRRPLSLSSTSTLQASSDSQLPVLDDSRHSYSSPSQPRLPELQLDDDTFDEVIMAVDLQRRGTVGCSYYVVRDEKLYCMEDIQLGGVDIVEAFYIDPTVIIISTKVTDAVVHQLDPDAGNFTLEDQDRESEWAEFFPGTALTIPDHQYRLPFILEQRPPSEFSYEAAKTKISHLALEGDPQLRCNFVMTGDKILSDAAGDGEANTGQQSCLLRLAGLIDLDSNLTIGCAGALLSYLQRRRAAAYLPGGIDTQHVFRVSTVEMFSLKETMFVNSDTLHCLRILENESHPNSHNQGPGKIPSGSKEGLSVYGLFHHLARTPQGKHRLRQIFLRPSVNLDVIEDRLEIIRTFIRPENSEAMNTLSESLKAVGNMHVIVSSLKKGVGGAGFPGKTGGPSNTLWSRLQRFTFFALSISDAIREINGGAHLPIVKKVLERIERHHLANVGKRISDLIDLDASAEESRTIIKAGVDEELDRMKHVFEGLPSLLSEVARKISEKVPASLQTFLNAIYYPQIGFLVTVPLERTTGEAVYAGNFDNPWEQIFMTEDQVYYKTDEMREMDDHFGDLYGMISEREIDISHELAQYILGYEEVIVQASDILGELDSLLALSQGAQTYNLHCPNMTQDNLIDIKGGRHILQEYALSAKFVPNDTLLVGGLGPRESSPHAGGTSSRRFPTDEADCPSMLILTGPNYSGKSIYLTQVALIVYLAHIGSFVPAESATIGITDKILSRVSTRETVSRSQSTFMIDLQQMSLALNLASRRSLLIVDEFGKGTDSSDGAGLAAAILTHLLGLGADSPKVLAATHFHEIFENNLLPQSPQLAFGHMEVCVNDTAAEPEDQVTYLYNFRDGRSNSSFGACCAAMNGIPVEIICRADDLIAMAIRGEDLVAACASMPVAEAEELREAQMAREFLEQEIFGDPKAKLGEILKLPSNHFTNT</sequence>
<evidence type="ECO:0000256" key="6">
    <source>
        <dbReference type="ARBA" id="ARBA00022840"/>
    </source>
</evidence>
<dbReference type="SMART" id="SM00533">
    <property type="entry name" value="MUTSd"/>
    <property type="match status" value="1"/>
</dbReference>
<dbReference type="OrthoDB" id="29596at2759"/>
<evidence type="ECO:0000256" key="5">
    <source>
        <dbReference type="ARBA" id="ARBA00022741"/>
    </source>
</evidence>
<keyword evidence="15" id="KW-1185">Reference proteome</keyword>
<dbReference type="GO" id="GO:0030983">
    <property type="term" value="F:mismatched DNA binding"/>
    <property type="evidence" value="ECO:0007669"/>
    <property type="project" value="InterPro"/>
</dbReference>
<dbReference type="SMART" id="SM00534">
    <property type="entry name" value="MUTSac"/>
    <property type="match status" value="1"/>
</dbReference>
<evidence type="ECO:0000313" key="14">
    <source>
        <dbReference type="EMBL" id="CAI6250959.1"/>
    </source>
</evidence>
<keyword evidence="9" id="KW-0469">Meiosis</keyword>
<evidence type="ECO:0000259" key="13">
    <source>
        <dbReference type="PROSITE" id="PS00486"/>
    </source>
</evidence>
<dbReference type="GO" id="GO:0005634">
    <property type="term" value="C:nucleus"/>
    <property type="evidence" value="ECO:0007669"/>
    <property type="project" value="UniProtKB-SubCell"/>
</dbReference>
<evidence type="ECO:0000256" key="3">
    <source>
        <dbReference type="ARBA" id="ARBA00006271"/>
    </source>
</evidence>
<gene>
    <name evidence="14" type="ORF">PDIGIT_LOCUS969</name>
</gene>
<evidence type="ECO:0000256" key="4">
    <source>
        <dbReference type="ARBA" id="ARBA00022454"/>
    </source>
</evidence>
<dbReference type="InterPro" id="IPR027417">
    <property type="entry name" value="P-loop_NTPase"/>
</dbReference>
<dbReference type="GO" id="GO:0051026">
    <property type="term" value="P:chiasma assembly"/>
    <property type="evidence" value="ECO:0007669"/>
    <property type="project" value="UniProtKB-ARBA"/>
</dbReference>
<evidence type="ECO:0000256" key="2">
    <source>
        <dbReference type="ARBA" id="ARBA00004286"/>
    </source>
</evidence>
<keyword evidence="6" id="KW-0067">ATP-binding</keyword>
<protein>
    <recommendedName>
        <fullName evidence="10">DNA mismatch repair protein MSH5</fullName>
    </recommendedName>
    <alternativeName>
        <fullName evidence="11">MutS protein homolog 5</fullName>
    </alternativeName>
</protein>
<feature type="domain" description="DNA mismatch repair proteins mutS family" evidence="13">
    <location>
        <begin position="789"/>
        <end position="805"/>
    </location>
</feature>
<dbReference type="Pfam" id="PF05192">
    <property type="entry name" value="MutS_III"/>
    <property type="match status" value="1"/>
</dbReference>
<comment type="subcellular location">
    <subcellularLocation>
        <location evidence="2">Chromosome</location>
    </subcellularLocation>
    <subcellularLocation>
        <location evidence="1">Nucleus</location>
    </subcellularLocation>
</comment>
<dbReference type="Gene3D" id="1.10.1420.10">
    <property type="match status" value="1"/>
</dbReference>
<evidence type="ECO:0000256" key="1">
    <source>
        <dbReference type="ARBA" id="ARBA00004123"/>
    </source>
</evidence>
<dbReference type="SUPFAM" id="SSF48334">
    <property type="entry name" value="DNA repair protein MutS, domain III"/>
    <property type="match status" value="1"/>
</dbReference>
<evidence type="ECO:0000256" key="10">
    <source>
        <dbReference type="ARBA" id="ARBA00073549"/>
    </source>
</evidence>
<evidence type="ECO:0000313" key="15">
    <source>
        <dbReference type="Proteomes" id="UP001152607"/>
    </source>
</evidence>
<keyword evidence="4" id="KW-0158">Chromosome</keyword>
<dbReference type="Pfam" id="PF00488">
    <property type="entry name" value="MutS_V"/>
    <property type="match status" value="1"/>
</dbReference>
<feature type="region of interest" description="Disordered" evidence="12">
    <location>
        <begin position="1"/>
        <end position="70"/>
    </location>
</feature>
<keyword evidence="5" id="KW-0547">Nucleotide-binding</keyword>
<keyword evidence="7" id="KW-0238">DNA-binding</keyword>
<proteinExistence type="inferred from homology"/>
<evidence type="ECO:0000256" key="9">
    <source>
        <dbReference type="ARBA" id="ARBA00023254"/>
    </source>
</evidence>
<dbReference type="PROSITE" id="PS00486">
    <property type="entry name" value="DNA_MISMATCH_REPAIR_2"/>
    <property type="match status" value="1"/>
</dbReference>
<dbReference type="InterPro" id="IPR007696">
    <property type="entry name" value="DNA_mismatch_repair_MutS_core"/>
</dbReference>
<dbReference type="InterPro" id="IPR036187">
    <property type="entry name" value="DNA_mismatch_repair_MutS_sf"/>
</dbReference>
<dbReference type="GO" id="GO:0140664">
    <property type="term" value="F:ATP-dependent DNA damage sensor activity"/>
    <property type="evidence" value="ECO:0007669"/>
    <property type="project" value="InterPro"/>
</dbReference>
<dbReference type="AlphaFoldDB" id="A0A9W4XK06"/>
<dbReference type="PANTHER" id="PTHR11361">
    <property type="entry name" value="DNA MISMATCH REPAIR PROTEIN MUTS FAMILY MEMBER"/>
    <property type="match status" value="1"/>
</dbReference>
<dbReference type="Gene3D" id="3.40.50.300">
    <property type="entry name" value="P-loop containing nucleotide triphosphate hydrolases"/>
    <property type="match status" value="1"/>
</dbReference>
<dbReference type="Proteomes" id="UP001152607">
    <property type="component" value="Unassembled WGS sequence"/>
</dbReference>
<dbReference type="SUPFAM" id="SSF52540">
    <property type="entry name" value="P-loop containing nucleoside triphosphate hydrolases"/>
    <property type="match status" value="1"/>
</dbReference>
<accession>A0A9W4XK06</accession>
<dbReference type="FunFam" id="3.40.50.300:FF:001067">
    <property type="entry name" value="DNA mismatch repair protein MSH5"/>
    <property type="match status" value="1"/>
</dbReference>
<evidence type="ECO:0000256" key="11">
    <source>
        <dbReference type="ARBA" id="ARBA00077470"/>
    </source>
</evidence>
<dbReference type="EMBL" id="CAOQHR010000001">
    <property type="protein sequence ID" value="CAI6250959.1"/>
    <property type="molecule type" value="Genomic_DNA"/>
</dbReference>
<name>A0A9W4XK06_9PLEO</name>
<evidence type="ECO:0000256" key="7">
    <source>
        <dbReference type="ARBA" id="ARBA00023125"/>
    </source>
</evidence>
<dbReference type="InterPro" id="IPR045076">
    <property type="entry name" value="MutS"/>
</dbReference>
<organism evidence="14 15">
    <name type="scientific">Periconia digitata</name>
    <dbReference type="NCBI Taxonomy" id="1303443"/>
    <lineage>
        <taxon>Eukaryota</taxon>
        <taxon>Fungi</taxon>
        <taxon>Dikarya</taxon>
        <taxon>Ascomycota</taxon>
        <taxon>Pezizomycotina</taxon>
        <taxon>Dothideomycetes</taxon>
        <taxon>Pleosporomycetidae</taxon>
        <taxon>Pleosporales</taxon>
        <taxon>Massarineae</taxon>
        <taxon>Periconiaceae</taxon>
        <taxon>Periconia</taxon>
    </lineage>
</organism>
<dbReference type="PANTHER" id="PTHR11361:SF20">
    <property type="entry name" value="MUTS PROTEIN HOMOLOG 5"/>
    <property type="match status" value="1"/>
</dbReference>